<evidence type="ECO:0000313" key="4">
    <source>
        <dbReference type="Proteomes" id="UP000789595"/>
    </source>
</evidence>
<comment type="caution">
    <text evidence="3">The sequence shown here is derived from an EMBL/GenBank/DDBJ whole genome shotgun (WGS) entry which is preliminary data.</text>
</comment>
<dbReference type="EMBL" id="CAKKNE010000003">
    <property type="protein sequence ID" value="CAH0372063.1"/>
    <property type="molecule type" value="Genomic_DNA"/>
</dbReference>
<keyword evidence="1" id="KW-0560">Oxidoreductase</keyword>
<evidence type="ECO:0000313" key="3">
    <source>
        <dbReference type="EMBL" id="CAH0372063.1"/>
    </source>
</evidence>
<dbReference type="GO" id="GO:0006740">
    <property type="term" value="P:NADPH regeneration"/>
    <property type="evidence" value="ECO:0007669"/>
    <property type="project" value="TreeGrafter"/>
</dbReference>
<dbReference type="GO" id="GO:0016491">
    <property type="term" value="F:oxidoreductase activity"/>
    <property type="evidence" value="ECO:0007669"/>
    <property type="project" value="UniProtKB-KW"/>
</dbReference>
<dbReference type="Pfam" id="PF01408">
    <property type="entry name" value="GFO_IDH_MocA"/>
    <property type="match status" value="1"/>
</dbReference>
<organism evidence="3 4">
    <name type="scientific">Pelagomonas calceolata</name>
    <dbReference type="NCBI Taxonomy" id="35677"/>
    <lineage>
        <taxon>Eukaryota</taxon>
        <taxon>Sar</taxon>
        <taxon>Stramenopiles</taxon>
        <taxon>Ochrophyta</taxon>
        <taxon>Pelagophyceae</taxon>
        <taxon>Pelagomonadales</taxon>
        <taxon>Pelagomonadaceae</taxon>
        <taxon>Pelagomonas</taxon>
    </lineage>
</organism>
<proteinExistence type="predicted"/>
<accession>A0A8J2SKH1</accession>
<dbReference type="GO" id="GO:0005737">
    <property type="term" value="C:cytoplasm"/>
    <property type="evidence" value="ECO:0007669"/>
    <property type="project" value="TreeGrafter"/>
</dbReference>
<sequence length="436" mass="47355">MIAASRTGLSDRIWLHSGAPLQRQQRRKHCKDARTAHAAARRAAMAGDARRLDDTGSAGRLRHARPRHGLVSRGTRRTMNSRASFTICPQAKQILDGDVPSATLTDIVEPWFLGGGKDGPGGAEFAAFKAEHEGKVRFHASIADMPKPDGKMMAMVCTRTADMPGYVDELVDHGVSHVFLEKPGAPTVDELGRMKDDCAKKGATIWMGFNKNVTAYVTKGREALAKVPGGDFTLVHHNAYKADELGECFERNAEGMLKNMAIHELALLVTFFGVNSETLSDVVADKAYSDLRTEKGPSSGDDFTDFSRIGFTVTTKAGAKVSVYADRCGLELPDGAMADGGMMYSSVSKLGIIQSRDIMPDADLVATVEARSKENPDWMPYFHLQHDDYITLKERCTAHIASGASGDPEGIATIQVGYDTLKLAETLKPLLEKQLL</sequence>
<dbReference type="Gene3D" id="3.30.360.10">
    <property type="entry name" value="Dihydrodipicolinate Reductase, domain 2"/>
    <property type="match status" value="1"/>
</dbReference>
<feature type="domain" description="Gfo/Idh/MocA-like oxidoreductase N-terminal" evidence="2">
    <location>
        <begin position="133"/>
        <end position="209"/>
    </location>
</feature>
<reference evidence="3" key="1">
    <citation type="submission" date="2021-11" db="EMBL/GenBank/DDBJ databases">
        <authorList>
            <consortium name="Genoscope - CEA"/>
            <person name="William W."/>
        </authorList>
    </citation>
    <scope>NUCLEOTIDE SEQUENCE</scope>
</reference>
<dbReference type="SUPFAM" id="SSF51735">
    <property type="entry name" value="NAD(P)-binding Rossmann-fold domains"/>
    <property type="match status" value="1"/>
</dbReference>
<dbReference type="Gene3D" id="3.40.50.720">
    <property type="entry name" value="NAD(P)-binding Rossmann-like Domain"/>
    <property type="match status" value="1"/>
</dbReference>
<dbReference type="PANTHER" id="PTHR42840:SF3">
    <property type="entry name" value="BINDING ROSSMANN FOLD OXIDOREDUCTASE, PUTATIVE (AFU_ORTHOLOGUE AFUA_2G10240)-RELATED"/>
    <property type="match status" value="1"/>
</dbReference>
<evidence type="ECO:0000256" key="1">
    <source>
        <dbReference type="ARBA" id="ARBA00023002"/>
    </source>
</evidence>
<dbReference type="GO" id="GO:0000166">
    <property type="term" value="F:nucleotide binding"/>
    <property type="evidence" value="ECO:0007669"/>
    <property type="project" value="InterPro"/>
</dbReference>
<dbReference type="InterPro" id="IPR036291">
    <property type="entry name" value="NAD(P)-bd_dom_sf"/>
</dbReference>
<name>A0A8J2SKH1_9STRA</name>
<dbReference type="OrthoDB" id="198798at2759"/>
<dbReference type="Proteomes" id="UP000789595">
    <property type="component" value="Unassembled WGS sequence"/>
</dbReference>
<keyword evidence="4" id="KW-1185">Reference proteome</keyword>
<protein>
    <recommendedName>
        <fullName evidence="2">Gfo/Idh/MocA-like oxidoreductase N-terminal domain-containing protein</fullName>
    </recommendedName>
</protein>
<gene>
    <name evidence="3" type="ORF">PECAL_3P20380</name>
</gene>
<dbReference type="AlphaFoldDB" id="A0A8J2SKH1"/>
<dbReference type="InterPro" id="IPR000683">
    <property type="entry name" value="Gfo/Idh/MocA-like_OxRdtase_N"/>
</dbReference>
<dbReference type="PANTHER" id="PTHR42840">
    <property type="entry name" value="NAD(P)-BINDING ROSSMANN-FOLD SUPERFAMILY PROTEIN-RELATED"/>
    <property type="match status" value="1"/>
</dbReference>
<evidence type="ECO:0000259" key="2">
    <source>
        <dbReference type="Pfam" id="PF01408"/>
    </source>
</evidence>